<dbReference type="Gene3D" id="2.70.70.10">
    <property type="entry name" value="Glucose Permease (Domain IIA)"/>
    <property type="match status" value="1"/>
</dbReference>
<keyword evidence="7" id="KW-1185">Reference proteome</keyword>
<dbReference type="RefSeq" id="WP_053604236.1">
    <property type="nucleotide sequence ID" value="NZ_CP012600.1"/>
</dbReference>
<accession>A0A0M3RA27</accession>
<dbReference type="PANTHER" id="PTHR21666">
    <property type="entry name" value="PEPTIDASE-RELATED"/>
    <property type="match status" value="1"/>
</dbReference>
<dbReference type="Pfam" id="PF24568">
    <property type="entry name" value="CC_PcsB"/>
    <property type="match status" value="1"/>
</dbReference>
<dbReference type="InterPro" id="IPR016047">
    <property type="entry name" value="M23ase_b-sheet_dom"/>
</dbReference>
<dbReference type="PANTHER" id="PTHR21666:SF270">
    <property type="entry name" value="MUREIN HYDROLASE ACTIVATOR ENVC"/>
    <property type="match status" value="1"/>
</dbReference>
<evidence type="ECO:0000259" key="5">
    <source>
        <dbReference type="Pfam" id="PF24568"/>
    </source>
</evidence>
<feature type="compositionally biased region" description="Polar residues" evidence="3">
    <location>
        <begin position="270"/>
        <end position="288"/>
    </location>
</feature>
<proteinExistence type="predicted"/>
<dbReference type="Proteomes" id="UP000067625">
    <property type="component" value="Chromosome"/>
</dbReference>
<evidence type="ECO:0000313" key="7">
    <source>
        <dbReference type="Proteomes" id="UP000067625"/>
    </source>
</evidence>
<dbReference type="OrthoDB" id="9805070at2"/>
<reference evidence="7" key="1">
    <citation type="submission" date="2015-08" db="EMBL/GenBank/DDBJ databases">
        <title>Genome sequencing project for genomic taxonomy and phylogenomics of Bacillus-like bacteria.</title>
        <authorList>
            <person name="Liu B."/>
            <person name="Wang J."/>
            <person name="Zhu Y."/>
            <person name="Liu G."/>
            <person name="Chen Q."/>
            <person name="Chen Z."/>
            <person name="Lan J."/>
            <person name="Che J."/>
            <person name="Ge C."/>
            <person name="Shi H."/>
            <person name="Pan Z."/>
            <person name="Liu X."/>
        </authorList>
    </citation>
    <scope>NUCLEOTIDE SEQUENCE [LARGE SCALE GENOMIC DNA]</scope>
    <source>
        <strain evidence="7">FJAT-4402</strain>
    </source>
</reference>
<keyword evidence="2" id="KW-0175">Coiled coil</keyword>
<protein>
    <submittedName>
        <fullName evidence="6">Peptidase M23</fullName>
    </submittedName>
</protein>
<evidence type="ECO:0000256" key="3">
    <source>
        <dbReference type="SAM" id="MobiDB-lite"/>
    </source>
</evidence>
<gene>
    <name evidence="6" type="ORF">AM592_13275</name>
</gene>
<dbReference type="CDD" id="cd12797">
    <property type="entry name" value="M23_peptidase"/>
    <property type="match status" value="1"/>
</dbReference>
<organism evidence="6 7">
    <name type="scientific">Bacillus gobiensis</name>
    <dbReference type="NCBI Taxonomy" id="1441095"/>
    <lineage>
        <taxon>Bacteria</taxon>
        <taxon>Bacillati</taxon>
        <taxon>Bacillota</taxon>
        <taxon>Bacilli</taxon>
        <taxon>Bacillales</taxon>
        <taxon>Bacillaceae</taxon>
        <taxon>Bacillus</taxon>
    </lineage>
</organism>
<feature type="coiled-coil region" evidence="2">
    <location>
        <begin position="31"/>
        <end position="132"/>
    </location>
</feature>
<dbReference type="Pfam" id="PF01551">
    <property type="entry name" value="Peptidase_M23"/>
    <property type="match status" value="1"/>
</dbReference>
<name>A0A0M3RA27_9BACI</name>
<evidence type="ECO:0000256" key="2">
    <source>
        <dbReference type="SAM" id="Coils"/>
    </source>
</evidence>
<evidence type="ECO:0000313" key="6">
    <source>
        <dbReference type="EMBL" id="ALC82446.1"/>
    </source>
</evidence>
<dbReference type="PATRIC" id="fig|1441095.3.peg.2910"/>
<feature type="compositionally biased region" description="Basic and acidic residues" evidence="3">
    <location>
        <begin position="251"/>
        <end position="269"/>
    </location>
</feature>
<dbReference type="GO" id="GO:0004222">
    <property type="term" value="F:metalloendopeptidase activity"/>
    <property type="evidence" value="ECO:0007669"/>
    <property type="project" value="TreeGrafter"/>
</dbReference>
<feature type="region of interest" description="Disordered" evidence="3">
    <location>
        <begin position="221"/>
        <end position="240"/>
    </location>
</feature>
<dbReference type="SUPFAM" id="SSF90257">
    <property type="entry name" value="Myosin rod fragments"/>
    <property type="match status" value="1"/>
</dbReference>
<dbReference type="InterPro" id="IPR050570">
    <property type="entry name" value="Cell_wall_metabolism_enzyme"/>
</dbReference>
<feature type="domain" description="Peptidoglycan hydrolase PcsB coiled-coil" evidence="5">
    <location>
        <begin position="108"/>
        <end position="182"/>
    </location>
</feature>
<dbReference type="Gene3D" id="6.10.250.3150">
    <property type="match status" value="1"/>
</dbReference>
<sequence>MKGKVLSIGVATAVCASGFILPALENRAYAYEDLDKQREEVENKQSELEKRQADNEIKRAELEAQEKDLNADLQKLDTEIITTNDSIEKRQADIKQTNQEINKLKKEIKEITKRIEKRNKLLQDRARAIQENGGNVNYLDVLLGAQTFGDFVSRVSAVTTIVSADKDIIEAHKKDLKLVEQKEAELNNKLDKQHAALDELEALKADLDKRQTEKNKLIEQVKKDQKKAVDELGSMENEADLLKRQDEAIKAEETHRKQQEAEKRRKAEETQNQQTASASEPVESNTSGFIKPAPGSFTSPFGPRDGGNHFGVDIALAGSDVPVHAAASGTVYNAHYSTSYGNVIFVTHNINGQTYQTVYAHLSGMQVSTGDRVEQGQRIGTMGNTGASHGQHLHFELHKGLWNAAKSNAVDPRPYIQ</sequence>
<keyword evidence="1" id="KW-0732">Signal</keyword>
<evidence type="ECO:0000256" key="1">
    <source>
        <dbReference type="ARBA" id="ARBA00022729"/>
    </source>
</evidence>
<dbReference type="STRING" id="1441095.AM592_13275"/>
<evidence type="ECO:0000259" key="4">
    <source>
        <dbReference type="Pfam" id="PF01551"/>
    </source>
</evidence>
<dbReference type="AlphaFoldDB" id="A0A0M3RA27"/>
<feature type="domain" description="M23ase beta-sheet core" evidence="4">
    <location>
        <begin position="308"/>
        <end position="412"/>
    </location>
</feature>
<dbReference type="InterPro" id="IPR011055">
    <property type="entry name" value="Dup_hybrid_motif"/>
</dbReference>
<dbReference type="EMBL" id="CP012600">
    <property type="protein sequence ID" value="ALC82446.1"/>
    <property type="molecule type" value="Genomic_DNA"/>
</dbReference>
<dbReference type="SUPFAM" id="SSF51261">
    <property type="entry name" value="Duplicated hybrid motif"/>
    <property type="match status" value="1"/>
</dbReference>
<dbReference type="InterPro" id="IPR057309">
    <property type="entry name" value="PcsB_CC"/>
</dbReference>
<reference evidence="6 7" key="2">
    <citation type="journal article" date="2016" name="Int. J. Syst. Evol. Microbiol.">
        <title>Bacillus gobiensis sp. nov., isolated from a soil sample.</title>
        <authorList>
            <person name="Liu B."/>
            <person name="Liu G.H."/>
            <person name="Cetin S."/>
            <person name="Schumann P."/>
            <person name="Pan Z.Z."/>
            <person name="Chen Q.Q."/>
        </authorList>
    </citation>
    <scope>NUCLEOTIDE SEQUENCE [LARGE SCALE GENOMIC DNA]</scope>
    <source>
        <strain evidence="6 7">FJAT-4402</strain>
    </source>
</reference>
<feature type="region of interest" description="Disordered" evidence="3">
    <location>
        <begin position="251"/>
        <end position="304"/>
    </location>
</feature>
<feature type="compositionally biased region" description="Basic and acidic residues" evidence="3">
    <location>
        <begin position="221"/>
        <end position="230"/>
    </location>
</feature>